<keyword evidence="1" id="KW-0472">Membrane</keyword>
<dbReference type="EMBL" id="BAABBB010000004">
    <property type="protein sequence ID" value="GAA3521778.1"/>
    <property type="molecule type" value="Genomic_DNA"/>
</dbReference>
<feature type="transmembrane region" description="Helical" evidence="1">
    <location>
        <begin position="121"/>
        <end position="139"/>
    </location>
</feature>
<feature type="transmembrane region" description="Helical" evidence="1">
    <location>
        <begin position="210"/>
        <end position="230"/>
    </location>
</feature>
<evidence type="ECO:0008006" key="4">
    <source>
        <dbReference type="Google" id="ProtNLM"/>
    </source>
</evidence>
<keyword evidence="1" id="KW-1133">Transmembrane helix</keyword>
<evidence type="ECO:0000313" key="2">
    <source>
        <dbReference type="EMBL" id="GAA3521778.1"/>
    </source>
</evidence>
<dbReference type="RefSeq" id="WP_218232547.1">
    <property type="nucleotide sequence ID" value="NZ_BAABBB010000004.1"/>
</dbReference>
<keyword evidence="1" id="KW-0812">Transmembrane</keyword>
<feature type="transmembrane region" description="Helical" evidence="1">
    <location>
        <begin position="331"/>
        <end position="351"/>
    </location>
</feature>
<feature type="transmembrane region" description="Helical" evidence="1">
    <location>
        <begin position="96"/>
        <end position="115"/>
    </location>
</feature>
<name>A0ABP6UT86_9ACTN</name>
<feature type="transmembrane region" description="Helical" evidence="1">
    <location>
        <begin position="250"/>
        <end position="275"/>
    </location>
</feature>
<gene>
    <name evidence="2" type="ORF">GCM10022263_07260</name>
</gene>
<accession>A0ABP6UT86</accession>
<keyword evidence="3" id="KW-1185">Reference proteome</keyword>
<feature type="transmembrane region" description="Helical" evidence="1">
    <location>
        <begin position="13"/>
        <end position="33"/>
    </location>
</feature>
<reference evidence="3" key="1">
    <citation type="journal article" date="2019" name="Int. J. Syst. Evol. Microbiol.">
        <title>The Global Catalogue of Microorganisms (GCM) 10K type strain sequencing project: providing services to taxonomists for standard genome sequencing and annotation.</title>
        <authorList>
            <consortium name="The Broad Institute Genomics Platform"/>
            <consortium name="The Broad Institute Genome Sequencing Center for Infectious Disease"/>
            <person name="Wu L."/>
            <person name="Ma J."/>
        </authorList>
    </citation>
    <scope>NUCLEOTIDE SEQUENCE [LARGE SCALE GENOMIC DNA]</scope>
    <source>
        <strain evidence="3">JCM 17460</strain>
    </source>
</reference>
<evidence type="ECO:0000256" key="1">
    <source>
        <dbReference type="SAM" id="Phobius"/>
    </source>
</evidence>
<comment type="caution">
    <text evidence="2">The sequence shown here is derived from an EMBL/GenBank/DDBJ whole genome shotgun (WGS) entry which is preliminary data.</text>
</comment>
<proteinExistence type="predicted"/>
<dbReference type="Proteomes" id="UP001500301">
    <property type="component" value="Unassembled WGS sequence"/>
</dbReference>
<evidence type="ECO:0000313" key="3">
    <source>
        <dbReference type="Proteomes" id="UP001500301"/>
    </source>
</evidence>
<organism evidence="2 3">
    <name type="scientific">Nocardioides daeguensis</name>
    <dbReference type="NCBI Taxonomy" id="908359"/>
    <lineage>
        <taxon>Bacteria</taxon>
        <taxon>Bacillati</taxon>
        <taxon>Actinomycetota</taxon>
        <taxon>Actinomycetes</taxon>
        <taxon>Propionibacteriales</taxon>
        <taxon>Nocardioidaceae</taxon>
        <taxon>Nocardioides</taxon>
    </lineage>
</organism>
<sequence>MAAPASGGPRFPLLARAYPLIAAALAAALLVALDRRPLRSFDTYFHLRFGQEFLDGWSIAHPGQLSTASTNDWVPTQWLPQVVLARIADDLGTTGLVLAFSLLVVGFAVATYLLLRRHADSAVAITLTLVVILGCLPSLSLRPQVLSYLFLVAVLGAWDRARASGRAPWPLVPLGWLWATCHGMWVVGVAACAFLAVLVVLERRPGRGRALALLAVPAGMLLASLATPVGPRLLSAVLLVNSRSDFFAEWAAPDLVSIGAAPLTALAALAVVLLVRRRDVGLYELGLLAMGGAFAVYSGRTLPLALITLAALVASELGRRRPHRPVGRSEALVVLGLAAVVLAVAPSQSLLDDPAARVRPFASRLDALPAGSRVLTDWPVGGVLLWLEPRLDVPLHGYGDVYTEDELQRYADLDHLEPGWDDTVDRLAPRVALLPDDSALAYALERDGWSVQQRTKELVLLAPPPGQTRTDPNRPD</sequence>
<protein>
    <recommendedName>
        <fullName evidence="4">Glycosyltransferase RgtA/B/C/D-like domain-containing protein</fullName>
    </recommendedName>
</protein>
<feature type="transmembrane region" description="Helical" evidence="1">
    <location>
        <begin position="175"/>
        <end position="201"/>
    </location>
</feature>